<dbReference type="AlphaFoldDB" id="A0A1G7WJ67"/>
<keyword evidence="1" id="KW-0175">Coiled coil</keyword>
<accession>A0A1G7WJ67</accession>
<evidence type="ECO:0000313" key="3">
    <source>
        <dbReference type="EMBL" id="SDG71849.1"/>
    </source>
</evidence>
<dbReference type="STRING" id="659014.SAMN04487996_12262"/>
<reference evidence="4" key="1">
    <citation type="submission" date="2016-10" db="EMBL/GenBank/DDBJ databases">
        <authorList>
            <person name="Varghese N."/>
            <person name="Submissions S."/>
        </authorList>
    </citation>
    <scope>NUCLEOTIDE SEQUENCE [LARGE SCALE GENOMIC DNA]</scope>
    <source>
        <strain evidence="4">DSM 25329</strain>
    </source>
</reference>
<sequence length="1271" mass="138712">MIGDVLTLEMRGEGAQLQKTIDDLNKNASKLKTTITEIEKMGGKGSDEWKKYKQELKETQDQAAKLSKELKTMDVSKMTIRQLELAAKDLAKEMKNADRSSQDYIKNVKRLGEVEKELGKAKDQAAKLKKEGEGLANPSLWSKISSGVNAVNTAFKAMFLIQIAQWLFDVGKAIFTTTAQFEKYEKVLATALGDPKAAKQSMEALKQLAAQTAFSVDELTDGYVKMVNRGLRPSQAEMVKLTDLAASQGKTFDQLVEAVLDAQTGEFERLKEFGIRASKEGDKVSLMFKGQTTVVKNNEAAIFDAITAMGAMQGVAGQNAEMMQTLTGKSSNLGDNFTSLSAQIGDSLTPVFIFFLDLCNKGIDLISFLWKVITTVGLGIRNEWNNWSAFFTAAGQGISSLATAAYELLQGNFDAAKQSFEKSKTVASDYSKHVQTNMQKTATDIKALWSDNGRAKDAQFAGETEGKKYQEAQTEAQKKEAEKRKKEKEKELKAYEDAEAKYDEKVRNDRAKALELIAQLESEHDATVAASSLASEEAKINERRRKRLKDINDSLADEETKEQARKSINRNADAEIEKSKADFRQKAEQAERDYDQKRLAATAFINEQQKQAEQTLLDFREIQAKGNASKLAVIAKDRLDMELRFLHQKLTQEEAAEKARIAVDIVDKDQAAAAILAVEARYHQASITADAKAAADKKAIDDDLRQKKQENVQAYSNMFQSLLQGDVSGFLSAAQTMVQGHKTAWQQKLAADTANYEAAGQAAQAAVAFLNDLAQKKAEKAIAEANRERDEKVAILQNELSVTESLITSSSNYVTALKSAETDRLAELQRILTSETSTEEQKRDALKKYYSEQLQQMKAAEEQKIQDLQRLANLAKTEDERQAIEAKIALAKKESEEKIRLAEEEAEAKATMIEELSEFTTETTEAALEEASKASEKQIVMASDEAEQKATFKEDLEATIAAENRKARATEVAEKKKAFAAQKKADIATALITGALAVLKALANFFPLNIILAATAAVVTGVQIAKIKNQPEPSFEQGGFVARGGKHGSSYGEGGIALVDRMSGREVGEMEGDEAIISAKQTEANWPIIQKMFQNARTPGLASTPVTSGKAPMAFRNGGMFESPYFERGMYLFGSKKRKAEEAARQAEEEAAAAQAEADAAMADSGVDMSAYNGVNANDPSATGDTASAAAAHEEAKKQGIEQLAAIKDILKFTVSNGEKLDKVANSTESLKGAVNGVESAVRNVEGAVHSTNTNGKLDQLIGAISNLSAA</sequence>
<feature type="region of interest" description="Disordered" evidence="2">
    <location>
        <begin position="459"/>
        <end position="491"/>
    </location>
</feature>
<gene>
    <name evidence="3" type="ORF">SAMN04487996_12262</name>
</gene>
<dbReference type="GO" id="GO:0034394">
    <property type="term" value="P:protein localization to cell surface"/>
    <property type="evidence" value="ECO:0007669"/>
    <property type="project" value="TreeGrafter"/>
</dbReference>
<organism evidence="3 4">
    <name type="scientific">Dyadobacter soli</name>
    <dbReference type="NCBI Taxonomy" id="659014"/>
    <lineage>
        <taxon>Bacteria</taxon>
        <taxon>Pseudomonadati</taxon>
        <taxon>Bacteroidota</taxon>
        <taxon>Cytophagia</taxon>
        <taxon>Cytophagales</taxon>
        <taxon>Spirosomataceae</taxon>
        <taxon>Dyadobacter</taxon>
    </lineage>
</organism>
<feature type="region of interest" description="Disordered" evidence="2">
    <location>
        <begin position="551"/>
        <end position="589"/>
    </location>
</feature>
<dbReference type="PANTHER" id="PTHR21723">
    <property type="entry name" value="RESISTANCE TO INHIBITORS OF CHOLINESTERASE PROTEIN 3 RIC3"/>
    <property type="match status" value="1"/>
</dbReference>
<feature type="coiled-coil region" evidence="1">
    <location>
        <begin position="1137"/>
        <end position="1164"/>
    </location>
</feature>
<dbReference type="Proteomes" id="UP000198748">
    <property type="component" value="Unassembled WGS sequence"/>
</dbReference>
<evidence type="ECO:0000313" key="4">
    <source>
        <dbReference type="Proteomes" id="UP000198748"/>
    </source>
</evidence>
<feature type="coiled-coil region" evidence="1">
    <location>
        <begin position="14"/>
        <end position="131"/>
    </location>
</feature>
<dbReference type="InterPro" id="IPR026160">
    <property type="entry name" value="Ric3"/>
</dbReference>
<dbReference type="OrthoDB" id="1219342at2"/>
<feature type="compositionally biased region" description="Basic and acidic residues" evidence="2">
    <location>
        <begin position="464"/>
        <end position="491"/>
    </location>
</feature>
<proteinExistence type="predicted"/>
<name>A0A1G7WJ67_9BACT</name>
<feature type="coiled-coil region" evidence="1">
    <location>
        <begin position="843"/>
        <end position="912"/>
    </location>
</feature>
<dbReference type="EMBL" id="FNAN01000022">
    <property type="protein sequence ID" value="SDG71849.1"/>
    <property type="molecule type" value="Genomic_DNA"/>
</dbReference>
<evidence type="ECO:0000256" key="1">
    <source>
        <dbReference type="SAM" id="Coils"/>
    </source>
</evidence>
<dbReference type="PANTHER" id="PTHR21723:SF3">
    <property type="entry name" value="PROTEIN RIC-3"/>
    <property type="match status" value="1"/>
</dbReference>
<evidence type="ECO:0000256" key="2">
    <source>
        <dbReference type="SAM" id="MobiDB-lite"/>
    </source>
</evidence>
<keyword evidence="4" id="KW-1185">Reference proteome</keyword>
<protein>
    <submittedName>
        <fullName evidence="3">Uncharacterized protein</fullName>
    </submittedName>
</protein>
<feature type="compositionally biased region" description="Basic and acidic residues" evidence="2">
    <location>
        <begin position="572"/>
        <end position="589"/>
    </location>
</feature>